<evidence type="ECO:0000259" key="11">
    <source>
        <dbReference type="SMART" id="SM00836"/>
    </source>
</evidence>
<dbReference type="InterPro" id="IPR001412">
    <property type="entry name" value="aa-tRNA-synth_I_CS"/>
</dbReference>
<dbReference type="PRINTS" id="PR01038">
    <property type="entry name" value="TRNASYNTHARG"/>
</dbReference>
<dbReference type="SMART" id="SM01016">
    <property type="entry name" value="Arg_tRNA_synt_N"/>
    <property type="match status" value="1"/>
</dbReference>
<keyword evidence="7 9" id="KW-0030">Aminoacyl-tRNA synthetase</keyword>
<evidence type="ECO:0000256" key="1">
    <source>
        <dbReference type="ARBA" id="ARBA00005594"/>
    </source>
</evidence>
<dbReference type="InterPro" id="IPR035684">
    <property type="entry name" value="ArgRS_core"/>
</dbReference>
<evidence type="ECO:0000259" key="12">
    <source>
        <dbReference type="SMART" id="SM01016"/>
    </source>
</evidence>
<name>A0A932FXM6_UNCTE</name>
<evidence type="ECO:0000256" key="3">
    <source>
        <dbReference type="ARBA" id="ARBA00022598"/>
    </source>
</evidence>
<dbReference type="Gene3D" id="1.10.730.10">
    <property type="entry name" value="Isoleucyl-tRNA Synthetase, Domain 1"/>
    <property type="match status" value="1"/>
</dbReference>
<dbReference type="SUPFAM" id="SSF47323">
    <property type="entry name" value="Anticodon-binding domain of a subclass of class I aminoacyl-tRNA synthetases"/>
    <property type="match status" value="1"/>
</dbReference>
<dbReference type="GO" id="GO:0006420">
    <property type="term" value="P:arginyl-tRNA aminoacylation"/>
    <property type="evidence" value="ECO:0007669"/>
    <property type="project" value="UniProtKB-UniRule"/>
</dbReference>
<dbReference type="FunFam" id="1.10.730.10:FF:000006">
    <property type="entry name" value="Arginyl-tRNA synthetase 2, mitochondrial"/>
    <property type="match status" value="1"/>
</dbReference>
<dbReference type="SUPFAM" id="SSF52374">
    <property type="entry name" value="Nucleotidylyl transferase"/>
    <property type="match status" value="1"/>
</dbReference>
<evidence type="ECO:0000256" key="10">
    <source>
        <dbReference type="RuleBase" id="RU363038"/>
    </source>
</evidence>
<comment type="subunit">
    <text evidence="9">Monomer.</text>
</comment>
<dbReference type="Gene3D" id="3.40.50.620">
    <property type="entry name" value="HUPs"/>
    <property type="match status" value="1"/>
</dbReference>
<evidence type="ECO:0000313" key="14">
    <source>
        <dbReference type="Proteomes" id="UP000769766"/>
    </source>
</evidence>
<dbReference type="Gene3D" id="3.30.1360.70">
    <property type="entry name" value="Arginyl tRNA synthetase N-terminal domain"/>
    <property type="match status" value="1"/>
</dbReference>
<evidence type="ECO:0000256" key="7">
    <source>
        <dbReference type="ARBA" id="ARBA00023146"/>
    </source>
</evidence>
<feature type="domain" description="DALR anticodon binding" evidence="11">
    <location>
        <begin position="449"/>
        <end position="565"/>
    </location>
</feature>
<dbReference type="EMBL" id="JACPRF010000061">
    <property type="protein sequence ID" value="MBI2875654.1"/>
    <property type="molecule type" value="Genomic_DNA"/>
</dbReference>
<evidence type="ECO:0000256" key="8">
    <source>
        <dbReference type="ARBA" id="ARBA00049339"/>
    </source>
</evidence>
<evidence type="ECO:0000256" key="2">
    <source>
        <dbReference type="ARBA" id="ARBA00022490"/>
    </source>
</evidence>
<dbReference type="Proteomes" id="UP000769766">
    <property type="component" value="Unassembled WGS sequence"/>
</dbReference>
<dbReference type="InterPro" id="IPR036695">
    <property type="entry name" value="Arg-tRNA-synth_N_sf"/>
</dbReference>
<dbReference type="GO" id="GO:0004814">
    <property type="term" value="F:arginine-tRNA ligase activity"/>
    <property type="evidence" value="ECO:0007669"/>
    <property type="project" value="UniProtKB-UniRule"/>
</dbReference>
<dbReference type="InterPro" id="IPR009080">
    <property type="entry name" value="tRNAsynth_Ia_anticodon-bd"/>
</dbReference>
<evidence type="ECO:0000256" key="5">
    <source>
        <dbReference type="ARBA" id="ARBA00022840"/>
    </source>
</evidence>
<keyword evidence="6 9" id="KW-0648">Protein biosynthesis</keyword>
<dbReference type="InterPro" id="IPR001278">
    <property type="entry name" value="Arg-tRNA-ligase"/>
</dbReference>
<dbReference type="Pfam" id="PF00750">
    <property type="entry name" value="tRNA-synt_1d"/>
    <property type="match status" value="1"/>
</dbReference>
<dbReference type="PANTHER" id="PTHR11956:SF11">
    <property type="entry name" value="ARGININE--TRNA LIGASE, MITOCHONDRIAL-RELATED"/>
    <property type="match status" value="1"/>
</dbReference>
<dbReference type="InterPro" id="IPR008909">
    <property type="entry name" value="DALR_anticod-bd"/>
</dbReference>
<feature type="domain" description="Arginyl tRNA synthetase N-terminal" evidence="12">
    <location>
        <begin position="2"/>
        <end position="84"/>
    </location>
</feature>
<sequence>MIRFKEEIVRQLGQMPGLSEELIRQLITKPAEPSHGDYAVPCFRLAKEWRRRPDEIARELARQWNPIGAVASAESVGPYLNFKIDPRILTRSVLEEIGKKRPDYGSDPLGAGETVVIDYSSPNIAKPFHMGHLRSTILGNALKQIFSFLGYRVVSINFLGDWGTQFGLLALAYQQWGDDRELEARPIRYLYELYVKINQAAQEDPAIQEAARELFRRMEEGDPGPVGLWNRFRTLSIREYERVYSRLGVHFDLYSGESFYRDKVQGVVEELKAMGLLQISQGAAIVDLAPWELNVALLAKSDGATLYLTRDLAAAHERHTEYGFNRLLYVVGSDQRLHFAQLFKILELMGRPWADRCAHVDFGRILGMSTRRGQAVFLEDVLDEGKRRALEKMQANPEKFAEVEDPDLTADICGMSAIIFSDLSRRRVKDYEFDWEQVLAFEGDTGLYLQNAHARVGGIMRKSGVTLQDAIDHELLLGEGETLDLVRHLAAFPEVVLRAAEEYEPALICTYLIGLARLLHQAYKVLWVQGRPTPLAEARLKLLWSVKQVLSNGMRLLGMNPLERM</sequence>
<dbReference type="FunFam" id="3.40.50.620:FF:000058">
    <property type="entry name" value="Mitochondrial arginyl-tRNA synthetase"/>
    <property type="match status" value="1"/>
</dbReference>
<dbReference type="Pfam" id="PF03485">
    <property type="entry name" value="Arg_tRNA_synt_N"/>
    <property type="match status" value="1"/>
</dbReference>
<dbReference type="InterPro" id="IPR014729">
    <property type="entry name" value="Rossmann-like_a/b/a_fold"/>
</dbReference>
<comment type="caution">
    <text evidence="13">The sequence shown here is derived from an EMBL/GenBank/DDBJ whole genome shotgun (WGS) entry which is preliminary data.</text>
</comment>
<dbReference type="CDD" id="cd07956">
    <property type="entry name" value="Anticodon_Ia_Arg"/>
    <property type="match status" value="1"/>
</dbReference>
<accession>A0A932FXM6</accession>
<dbReference type="SMART" id="SM00836">
    <property type="entry name" value="DALR_1"/>
    <property type="match status" value="1"/>
</dbReference>
<reference evidence="13" key="1">
    <citation type="submission" date="2020-07" db="EMBL/GenBank/DDBJ databases">
        <title>Huge and variable diversity of episymbiotic CPR bacteria and DPANN archaea in groundwater ecosystems.</title>
        <authorList>
            <person name="He C.Y."/>
            <person name="Keren R."/>
            <person name="Whittaker M."/>
            <person name="Farag I.F."/>
            <person name="Doudna J."/>
            <person name="Cate J.H.D."/>
            <person name="Banfield J.F."/>
        </authorList>
    </citation>
    <scope>NUCLEOTIDE SEQUENCE</scope>
    <source>
        <strain evidence="13">NC_groundwater_672_Ag_B-0.1um_62_36</strain>
    </source>
</reference>
<gene>
    <name evidence="9 13" type="primary">argS</name>
    <name evidence="13" type="ORF">HYY20_02095</name>
</gene>
<keyword evidence="3 9" id="KW-0436">Ligase</keyword>
<keyword evidence="2 9" id="KW-0963">Cytoplasm</keyword>
<dbReference type="CDD" id="cd00671">
    <property type="entry name" value="ArgRS_core"/>
    <property type="match status" value="1"/>
</dbReference>
<proteinExistence type="inferred from homology"/>
<dbReference type="Pfam" id="PF05746">
    <property type="entry name" value="DALR_1"/>
    <property type="match status" value="1"/>
</dbReference>
<evidence type="ECO:0000256" key="6">
    <source>
        <dbReference type="ARBA" id="ARBA00022917"/>
    </source>
</evidence>
<evidence type="ECO:0000256" key="4">
    <source>
        <dbReference type="ARBA" id="ARBA00022741"/>
    </source>
</evidence>
<dbReference type="PANTHER" id="PTHR11956">
    <property type="entry name" value="ARGINYL-TRNA SYNTHETASE"/>
    <property type="match status" value="1"/>
</dbReference>
<dbReference type="GO" id="GO:0005524">
    <property type="term" value="F:ATP binding"/>
    <property type="evidence" value="ECO:0007669"/>
    <property type="project" value="UniProtKB-UniRule"/>
</dbReference>
<dbReference type="EC" id="6.1.1.19" evidence="9"/>
<dbReference type="GO" id="GO:0005737">
    <property type="term" value="C:cytoplasm"/>
    <property type="evidence" value="ECO:0007669"/>
    <property type="project" value="UniProtKB-SubCell"/>
</dbReference>
<dbReference type="AlphaFoldDB" id="A0A932FXM6"/>
<protein>
    <recommendedName>
        <fullName evidence="9">Arginine--tRNA ligase</fullName>
        <ecNumber evidence="9">6.1.1.19</ecNumber>
    </recommendedName>
    <alternativeName>
        <fullName evidence="9">Arginyl-tRNA synthetase</fullName>
        <shortName evidence="9">ArgRS</shortName>
    </alternativeName>
</protein>
<comment type="similarity">
    <text evidence="1 9 10">Belongs to the class-I aminoacyl-tRNA synthetase family.</text>
</comment>
<keyword evidence="4 9" id="KW-0547">Nucleotide-binding</keyword>
<dbReference type="NCBIfam" id="TIGR00456">
    <property type="entry name" value="argS"/>
    <property type="match status" value="1"/>
</dbReference>
<dbReference type="HAMAP" id="MF_00123">
    <property type="entry name" value="Arg_tRNA_synth"/>
    <property type="match status" value="1"/>
</dbReference>
<feature type="short sequence motif" description="'HIGH' region" evidence="9">
    <location>
        <begin position="122"/>
        <end position="132"/>
    </location>
</feature>
<dbReference type="PROSITE" id="PS00178">
    <property type="entry name" value="AA_TRNA_LIGASE_I"/>
    <property type="match status" value="1"/>
</dbReference>
<dbReference type="SUPFAM" id="SSF55190">
    <property type="entry name" value="Arginyl-tRNA synthetase (ArgRS), N-terminal 'additional' domain"/>
    <property type="match status" value="1"/>
</dbReference>
<evidence type="ECO:0000313" key="13">
    <source>
        <dbReference type="EMBL" id="MBI2875654.1"/>
    </source>
</evidence>
<keyword evidence="5 9" id="KW-0067">ATP-binding</keyword>
<comment type="catalytic activity">
    <reaction evidence="8 9">
        <text>tRNA(Arg) + L-arginine + ATP = L-arginyl-tRNA(Arg) + AMP + diphosphate</text>
        <dbReference type="Rhea" id="RHEA:20301"/>
        <dbReference type="Rhea" id="RHEA-COMP:9658"/>
        <dbReference type="Rhea" id="RHEA-COMP:9673"/>
        <dbReference type="ChEBI" id="CHEBI:30616"/>
        <dbReference type="ChEBI" id="CHEBI:32682"/>
        <dbReference type="ChEBI" id="CHEBI:33019"/>
        <dbReference type="ChEBI" id="CHEBI:78442"/>
        <dbReference type="ChEBI" id="CHEBI:78513"/>
        <dbReference type="ChEBI" id="CHEBI:456215"/>
        <dbReference type="EC" id="6.1.1.19"/>
    </reaction>
</comment>
<organism evidence="13 14">
    <name type="scientific">Tectimicrobiota bacterium</name>
    <dbReference type="NCBI Taxonomy" id="2528274"/>
    <lineage>
        <taxon>Bacteria</taxon>
        <taxon>Pseudomonadati</taxon>
        <taxon>Nitrospinota/Tectimicrobiota group</taxon>
        <taxon>Candidatus Tectimicrobiota</taxon>
    </lineage>
</organism>
<dbReference type="InterPro" id="IPR005148">
    <property type="entry name" value="Arg-tRNA-synth_N"/>
</dbReference>
<evidence type="ECO:0000256" key="9">
    <source>
        <dbReference type="HAMAP-Rule" id="MF_00123"/>
    </source>
</evidence>
<comment type="subcellular location">
    <subcellularLocation>
        <location evidence="9">Cytoplasm</location>
    </subcellularLocation>
</comment>